<dbReference type="Pfam" id="PF00005">
    <property type="entry name" value="ABC_tran"/>
    <property type="match status" value="1"/>
</dbReference>
<sequence length="294" mass="30381">MSGATLEARVTVDRGRYTLQAEVHADAGEVVAVMGPSGAGKSTLFGALAGFVDLDEGFVHLDGRTVDAASGPHVTPRDRGIVLLGQEPRLFPHLTARENIAFGPRARGTVRATARADADVWLERVGLAGMGGRRPAELSGGQQQRVALARALATSPRLLLLDEPLTSLDPETAGGIRELLSAQLRETGTTALVATHDAADAASLASRLVILEDGRVTQTGAVQAVMDAPATPFVTIIAGTRPHRGPAGLQARIVQVDEDEDGLAARARTADGAEVVLRLPIGTAIAPGATITVG</sequence>
<evidence type="ECO:0000313" key="5">
    <source>
        <dbReference type="EMBL" id="WEG09739.1"/>
    </source>
</evidence>
<gene>
    <name evidence="5" type="ORF">PU630_03990</name>
</gene>
<proteinExistence type="predicted"/>
<protein>
    <submittedName>
        <fullName evidence="5">ATP-binding cassette domain-containing protein</fullName>
    </submittedName>
</protein>
<dbReference type="InterPro" id="IPR003593">
    <property type="entry name" value="AAA+_ATPase"/>
</dbReference>
<evidence type="ECO:0000256" key="3">
    <source>
        <dbReference type="ARBA" id="ARBA00022840"/>
    </source>
</evidence>
<feature type="domain" description="ABC transporter" evidence="4">
    <location>
        <begin position="1"/>
        <end position="238"/>
    </location>
</feature>
<dbReference type="SMART" id="SM00382">
    <property type="entry name" value="AAA"/>
    <property type="match status" value="1"/>
</dbReference>
<accession>A0ABY8C012</accession>
<dbReference type="RefSeq" id="WP_275279062.1">
    <property type="nucleotide sequence ID" value="NZ_CP119108.1"/>
</dbReference>
<dbReference type="Gene3D" id="3.40.50.300">
    <property type="entry name" value="P-loop containing nucleotide triphosphate hydrolases"/>
    <property type="match status" value="1"/>
</dbReference>
<evidence type="ECO:0000259" key="4">
    <source>
        <dbReference type="PROSITE" id="PS50893"/>
    </source>
</evidence>
<dbReference type="InterPro" id="IPR050093">
    <property type="entry name" value="ABC_SmlMolc_Importer"/>
</dbReference>
<evidence type="ECO:0000256" key="1">
    <source>
        <dbReference type="ARBA" id="ARBA00022448"/>
    </source>
</evidence>
<keyword evidence="3 5" id="KW-0067">ATP-binding</keyword>
<name>A0ABY8C012_9MICO</name>
<dbReference type="EMBL" id="CP119108">
    <property type="protein sequence ID" value="WEG09739.1"/>
    <property type="molecule type" value="Genomic_DNA"/>
</dbReference>
<reference evidence="5 6" key="1">
    <citation type="submission" date="2023-03" db="EMBL/GenBank/DDBJ databases">
        <title>Genome sequence of Microbacterium sp. KACC 23027.</title>
        <authorList>
            <person name="Kim S."/>
            <person name="Heo J."/>
            <person name="Kwon S.-W."/>
        </authorList>
    </citation>
    <scope>NUCLEOTIDE SEQUENCE [LARGE SCALE GENOMIC DNA]</scope>
    <source>
        <strain evidence="5 6">KACC 23027</strain>
    </source>
</reference>
<dbReference type="PROSITE" id="PS50893">
    <property type="entry name" value="ABC_TRANSPORTER_2"/>
    <property type="match status" value="1"/>
</dbReference>
<keyword evidence="6" id="KW-1185">Reference proteome</keyword>
<evidence type="ECO:0000256" key="2">
    <source>
        <dbReference type="ARBA" id="ARBA00022741"/>
    </source>
</evidence>
<keyword evidence="2" id="KW-0547">Nucleotide-binding</keyword>
<dbReference type="GO" id="GO:0005524">
    <property type="term" value="F:ATP binding"/>
    <property type="evidence" value="ECO:0007669"/>
    <property type="project" value="UniProtKB-KW"/>
</dbReference>
<dbReference type="Proteomes" id="UP001214553">
    <property type="component" value="Chromosome"/>
</dbReference>
<organism evidence="5 6">
    <name type="scientific">Microbacterium horticulturae</name>
    <dbReference type="NCBI Taxonomy" id="3028316"/>
    <lineage>
        <taxon>Bacteria</taxon>
        <taxon>Bacillati</taxon>
        <taxon>Actinomycetota</taxon>
        <taxon>Actinomycetes</taxon>
        <taxon>Micrococcales</taxon>
        <taxon>Microbacteriaceae</taxon>
        <taxon>Microbacterium</taxon>
    </lineage>
</organism>
<keyword evidence="1" id="KW-0813">Transport</keyword>
<dbReference type="SUPFAM" id="SSF52540">
    <property type="entry name" value="P-loop containing nucleoside triphosphate hydrolases"/>
    <property type="match status" value="1"/>
</dbReference>
<dbReference type="PANTHER" id="PTHR42781:SF4">
    <property type="entry name" value="SPERMIDINE_PUTRESCINE IMPORT ATP-BINDING PROTEIN POTA"/>
    <property type="match status" value="1"/>
</dbReference>
<dbReference type="PANTHER" id="PTHR42781">
    <property type="entry name" value="SPERMIDINE/PUTRESCINE IMPORT ATP-BINDING PROTEIN POTA"/>
    <property type="match status" value="1"/>
</dbReference>
<dbReference type="InterPro" id="IPR003439">
    <property type="entry name" value="ABC_transporter-like_ATP-bd"/>
</dbReference>
<dbReference type="PROSITE" id="PS00211">
    <property type="entry name" value="ABC_TRANSPORTER_1"/>
    <property type="match status" value="1"/>
</dbReference>
<dbReference type="InterPro" id="IPR027417">
    <property type="entry name" value="P-loop_NTPase"/>
</dbReference>
<dbReference type="InterPro" id="IPR017871">
    <property type="entry name" value="ABC_transporter-like_CS"/>
</dbReference>
<evidence type="ECO:0000313" key="6">
    <source>
        <dbReference type="Proteomes" id="UP001214553"/>
    </source>
</evidence>